<comment type="subcellular location">
    <subcellularLocation>
        <location evidence="1">Secreted</location>
    </subcellularLocation>
</comment>
<dbReference type="PANTHER" id="PTHR12338:SF8">
    <property type="entry name" value="HEME_HEMOPEXIN-BINDING PROTEIN"/>
    <property type="match status" value="1"/>
</dbReference>
<evidence type="ECO:0000313" key="7">
    <source>
        <dbReference type="Proteomes" id="UP000267418"/>
    </source>
</evidence>
<feature type="region of interest" description="Disordered" evidence="4">
    <location>
        <begin position="71"/>
        <end position="98"/>
    </location>
</feature>
<keyword evidence="3" id="KW-0732">Signal</keyword>
<dbReference type="InterPro" id="IPR021026">
    <property type="entry name" value="Filamn_hemagglutn_DUF3739"/>
</dbReference>
<dbReference type="InterPro" id="IPR012334">
    <property type="entry name" value="Pectin_lyas_fold"/>
</dbReference>
<dbReference type="InterPro" id="IPR008638">
    <property type="entry name" value="FhaB/CdiA-like_TPS"/>
</dbReference>
<dbReference type="SUPFAM" id="SSF51126">
    <property type="entry name" value="Pectin lyase-like"/>
    <property type="match status" value="1"/>
</dbReference>
<evidence type="ECO:0000256" key="3">
    <source>
        <dbReference type="ARBA" id="ARBA00022729"/>
    </source>
</evidence>
<feature type="region of interest" description="Disordered" evidence="4">
    <location>
        <begin position="3558"/>
        <end position="3580"/>
    </location>
</feature>
<dbReference type="Pfam" id="PF05860">
    <property type="entry name" value="TPS"/>
    <property type="match status" value="1"/>
</dbReference>
<dbReference type="NCBIfam" id="TIGR01901">
    <property type="entry name" value="adhes_NPXG"/>
    <property type="match status" value="1"/>
</dbReference>
<dbReference type="SMART" id="SM00912">
    <property type="entry name" value="Haemagg_act"/>
    <property type="match status" value="1"/>
</dbReference>
<dbReference type="OrthoDB" id="218680at2"/>
<dbReference type="Proteomes" id="UP000267418">
    <property type="component" value="Unassembled WGS sequence"/>
</dbReference>
<dbReference type="InterPro" id="IPR050909">
    <property type="entry name" value="Bact_Autotransporter_VF"/>
</dbReference>
<evidence type="ECO:0000256" key="4">
    <source>
        <dbReference type="SAM" id="MobiDB-lite"/>
    </source>
</evidence>
<evidence type="ECO:0000313" key="6">
    <source>
        <dbReference type="EMBL" id="RTQ34883.1"/>
    </source>
</evidence>
<feature type="region of interest" description="Disordered" evidence="4">
    <location>
        <begin position="1"/>
        <end position="29"/>
    </location>
</feature>
<feature type="compositionally biased region" description="Basic and acidic residues" evidence="4">
    <location>
        <begin position="4315"/>
        <end position="4325"/>
    </location>
</feature>
<accession>A0A3S0IEK5</accession>
<dbReference type="GO" id="GO:0005576">
    <property type="term" value="C:extracellular region"/>
    <property type="evidence" value="ECO:0007669"/>
    <property type="project" value="UniProtKB-SubCell"/>
</dbReference>
<reference evidence="6 7" key="1">
    <citation type="submission" date="2018-12" db="EMBL/GenBank/DDBJ databases">
        <title>The genome of Variovorax gossypii DSM 100435.</title>
        <authorList>
            <person name="Gao J."/>
            <person name="Sun J."/>
        </authorList>
    </citation>
    <scope>NUCLEOTIDE SEQUENCE [LARGE SCALE GENOMIC DNA]</scope>
    <source>
        <strain evidence="6 7">DSM 100435</strain>
    </source>
</reference>
<keyword evidence="2" id="KW-0964">Secreted</keyword>
<gene>
    <name evidence="6" type="ORF">EJP69_10810</name>
</gene>
<feature type="region of interest" description="Disordered" evidence="4">
    <location>
        <begin position="4264"/>
        <end position="4325"/>
    </location>
</feature>
<feature type="domain" description="Filamentous haemagglutinin FhaB/tRNA nuclease CdiA-like TPS" evidence="5">
    <location>
        <begin position="147"/>
        <end position="262"/>
    </location>
</feature>
<evidence type="ECO:0000259" key="5">
    <source>
        <dbReference type="SMART" id="SM00912"/>
    </source>
</evidence>
<keyword evidence="7" id="KW-1185">Reference proteome</keyword>
<dbReference type="Gene3D" id="2.160.20.10">
    <property type="entry name" value="Single-stranded right-handed beta-helix, Pectin lyase-like"/>
    <property type="match status" value="3"/>
</dbReference>
<evidence type="ECO:0000256" key="2">
    <source>
        <dbReference type="ARBA" id="ARBA00022525"/>
    </source>
</evidence>
<feature type="compositionally biased region" description="Low complexity" evidence="4">
    <location>
        <begin position="89"/>
        <end position="98"/>
    </location>
</feature>
<dbReference type="Pfam" id="PF12545">
    <property type="entry name" value="DUF3739"/>
    <property type="match status" value="1"/>
</dbReference>
<name>A0A3S0IEK5_9BURK</name>
<dbReference type="InterPro" id="IPR011050">
    <property type="entry name" value="Pectin_lyase_fold/virulence"/>
</dbReference>
<protein>
    <submittedName>
        <fullName evidence="6">Filamentous hemagglutinin N-terminal domain-containing protein</fullName>
    </submittedName>
</protein>
<evidence type="ECO:0000256" key="1">
    <source>
        <dbReference type="ARBA" id="ARBA00004613"/>
    </source>
</evidence>
<organism evidence="6 7">
    <name type="scientific">Variovorax gossypii</name>
    <dbReference type="NCBI Taxonomy" id="1679495"/>
    <lineage>
        <taxon>Bacteria</taxon>
        <taxon>Pseudomonadati</taxon>
        <taxon>Pseudomonadota</taxon>
        <taxon>Betaproteobacteria</taxon>
        <taxon>Burkholderiales</taxon>
        <taxon>Comamonadaceae</taxon>
        <taxon>Variovorax</taxon>
    </lineage>
</organism>
<feature type="compositionally biased region" description="Polar residues" evidence="4">
    <location>
        <begin position="3565"/>
        <end position="3576"/>
    </location>
</feature>
<dbReference type="EMBL" id="RXOE01000002">
    <property type="protein sequence ID" value="RTQ34883.1"/>
    <property type="molecule type" value="Genomic_DNA"/>
</dbReference>
<proteinExistence type="predicted"/>
<dbReference type="PANTHER" id="PTHR12338">
    <property type="entry name" value="AUTOTRANSPORTER"/>
    <property type="match status" value="1"/>
</dbReference>
<sequence>MVLNPHASRSRRSAAGRRSSPGGGEQLRPTPLARAVALALATTGVLGTAQAAQSLSPAWFAAKGAAQAGAAQTGRLPNGQPASSLTNPAQQQQQANAQLRRSIDNLNIAAQAIAAQQAAQAAARQAALADPSSVPDGLAEGGLRVDTNSLTAGWQSANAPVQTPQADGGAHVAIRQTGDRAILNWETFNVGKRTTVEFQQQADWAVLNRVNDPKARPSQIQGSIKADGTVLIANRNGIVFSGSSQVDTRSLVAAAASIADEQFRNRGIHSATTSSGYTPSFTDAAGSVKVEAGAQISTTAPTTVKQGGGYVLLLGKEVANAGTITTPRGQVQMAAGDFFIVRPGQGTAANQHSTTRGNEVAPGFNADSTAGRVINTGLLQAPEGDVTLAGRKVVQDGVALATTTVDKRGTIHLLASASDAQSSVTVTQRALNAVLLDDRNGRTALDSQRDALILESAKQNVVRSQLAQGAFDNLSRQDDRQDLSRIEIVSGGRVLFEGDSMTLATGGQLAVSAGRTAGRSTVADGARLDVSGAMGVQVAMASNNVQINIQGNEQRDAPLNRDTSMLNNANVWIDRRKLLRVAAGTGGYEGERWYTPGGLLEVGGYLGLQGHGVGEWAAQGGSVSFTGAELVTQAGSSINLSGGTLAVQTGTMRQSWLKGPDGRLYEVSSAPADIAYTGLYRGFEDEHKRWGEKTTGYFYNPLIGPQQRLENGYTVGRDAGRLTVATGTAVLEGGVTSEAFQGPRQVERRDASLDGYAQSHNSAAQAAQLILGNYTTGYNGDAKAGPVGIFHNLAPVASRITFGHSRPDLGADLTPDGVLPQERRDTLYVDSERLNGFGLGTITALAGRSVTVDGELSVKPGGGIALHATQVSVNAGLTARGGSIMLGNVLNSVSSTGAPVEGPLPLAADTPVEVVIAKGAKIDARGLWSNLQLDPENTGGLAYLDGGSVNIRGSGSVKLESGTLIDVSSGGAVLANGKTRGGRGGDVTLWADMLPPADASTHGLLTLDGDVRGYGVNGGGTLRIASGTGIAVGGKVPGIGGTLGAGEVAPTDLILLQDYQVRAGDLLPVDYSYERSRALPGEAVGTPPRFDAGANSVVLAADWKLPFAEGGLLTYSVTAIVNGATRTFRADHKGDPRGTETVPAGARVIGISGAAANSFPISYVVPANVFPNGFSITPETLTIAAGNKAPADFTIASGARVAAGSAFRQAVSVGAGTSVGPAVFQSGFARYDVNGHMGVVVADNARLDVRMPVYRFPDASRGAATGSDPAGALELWTPPLWTEDPVRGVLTQRGGASLTLQSAGTSGANGPIDVRPGATIAVDPGQSIALRGRNITVEGALSAPGGTIAIAGEGTFSNPGLVWIGDRAVLDVSARAATARDVLGRTYGRVADGGTISIGGGLDWEDSGMADTPDAFVVVRGGALLDASGASAALDSAGQATTVASNGGSIILKSSQGLYLDGTMRAAAGGTGAAGGTLALALESVAYPRDTIKGDVLRHRELVLAQAQGDSPLAAASTMADAKKALLTGTARIGVDRIEAGGFDNLSVLVHGPLSFDGDVALRMGQSLRLYAGTLALGENAAAGTKVSLSAPYVRLAGVTRTAPDGTILPAANWADGPSRQPRTGALSVAGGLVDVRDRVGFGSHADVNLRTSSYTVDRRGFDAVDIASRGDIRLLGGKASGSVTELAAPGNLTLTAGQIYPATGARAQIAAGVQRADPLTSQGGEYVPGTVLSIRRNAEGEVAMPYSAFGSLSLGAETIEQGGIVRAPLGLLVLGGAENSATTTNRVVLLPGSITSTSGEGLSMPYGGTVDGLSYLYNGSPVTLQSLAAALRGVQLKASHVEAQAGSVLDLSGGGTLLGAGFTAGRGGSVDVLRTPLANANPANRYSSAGNVVYAIVPGSAARYAPVAPEAGYGTPGVGQQVTVPAGVPGLPAGTYTLMPSSYALLPGAFRVEIGTTDRAAVPASGVANIGNGSYVASGYLGVADTAIRDALPHRLVVTPGTKVRSYSGYNETDYNAFVLSDAARRGFLRAMLTSDAGKLDVFLSRPAKSDTERTALEFDGELRIAPQAGAKGFGGTVNVRNVREVLATGQSATEGLQGASVHADELNRLNAPRLVLNGDIGFTYGARGGIADIAGSGSLVVRSGAHLSAGDLILASGPAFAGDVSIVVEPGASLSTIGRGAQGFDSSAGYLFTGNGVLALSNGWMNLQLRPQASAATRPVTIDVGSCVSAACSNGTAQLVSEGTLAIATDGALTLNRNVSYGTRNLSLAVATVNLGEDASLAAAGAAGRLPRGLALSQGRLDELLAGNTATGAPALETLSLYARDAVNIHGTVGFDASRLNRLVLGTPAIYGYGTAGDVATIRAGEFVWTGSQAVPGAAMAAALGDGTLDIAARRIVLGYGPYTQPDNTATDARLALGFADVKLSATERVTSAGKSTLSVYHRQGEYQPGEGFAHEGGNLSIVTPLLTGQAGSTTKITAGGAIAVTAPEGAAAATPDDALGATLELRGRSIGVDGRIVLPSGRLVLAATDDVVLGAGSRIDLGGRKVSLFDVDKYSWGGDLVLSSSAGNITQAAGSVIDVSARNNRGGTVEATAIAAGAGRVELAGALLGSSSGSYDAGGTVVPYDAAELTVRAQTLGDFAGLNSRLNEGGVFGARRFQIKQGDLTVGDGVKAREVAITLDGGSLTVDGRIDASGYQVGTIRLAARGDLRVNGMLDAHGTGLRVDSRGKIIDSPNRAVVDLTSSEGMLTLGSGARIDLRVGTDVPVGTKPGQNDGKARGTLDLNAPRVGSNDVAVTVDGAPVIQGAKTVAVNAFRRYDDAPLADLPDVSGYRPQLVTQGMLDRIDGDSVAFVNSALGNSALGSRLAGLGNYHLRPGVEIVSNSTTNPHGDLTVSGDLDLSGYRYGPNANRIDPARRGFGEPGRLVIRAAGNLNIHGSINDGFAPPAATPDDSGWVLTEARSSSGGAGTPFGGDIVVPIDGVMLDTGTSFPAGSTLNYSVPVAAMSLPAGTVLPVDAVLTGALSLAAGTVLAANIYNADGSVAHAAGTVLSSAVTLSAGTRLGAGTTLRSQAGVSALTWPKGVALPVAMTTTGRITLARGSLIPSMTLVELPDDKPVDLRPTANGAQGRNWAVAPLLGEGAESWGVQLVAGADLGSADRRALKPGAGGAIRMGDTHYVMSFTTGLGGSKTVWAEGNFMGYPAGTPVAPDEIFWCELDPSQCVVSGGEPVITGSKPDSPAFSVVRTGTGDLEMLAAGDIRMDSLYGVYTAGSATAASASFNRPRGALDDTGTLIGPQSPLLDYNASLSAYRAWYPDQGGNVLISAGGNLVGDIAAGTSAAGVVPGNWLWRQGSGTAAIDSPIPTAWWVNFGTYVAGTGSASVDGFVAPRVVGFTGIGALGGGDVRVRVGGEAGTIGLRGSQGAGPSLEDRSQGLVVAVGSTGQVAADGTLALMGGGDIDMRIAGALNSSRKLSQGAEKLALAGSIANLRGATEVRAASIGSVGLSYQSSNNTFIDPSDTRGVDLFTASYANARGGINLVPGDTAVRLQALGDLALGGAADPGRSDTPNSSAFSVNGASPGGGGQSWFSLWTSRSAIDLVSAGGHLTPTMAIRDDSLISTVSKDGWIVYPSIFRAAALTGNLYYGYAALPQALGFPEKLSYGLTLAPSATGELEMLARGSIYAGQYSVGMSGTGTPLPTPFNPAFVGQAYGVGDILATNLSRDSIAIDADGSFRGVPTLFPFGLNTAAARLDRAAGAPPIRFYAAGGDIVGLKTGETVTRGAAGSETIWYNAAAPVRIKAARDIVNTGSAPGSSTGGGFELGGARLRGNLIVHDNPTDVSIVSAGRDILYANFDVAGPGTLEVTAGRNLLQEDRGGITSIGPVVPGDTRPGASIAMMAGVGASAVANGLDMSAIRTRYLDPANRADPSTSLAGQPGKAAKTYEAELAAWLKEHYGFESGGSTAQALAYFDALAPEQQRIFLRQVYYAELRAGGREYNDAASSRKGSYLRGREMIATLFPDRDAAGREIARSGDITMFGGSGVRTNFGGDIEMMAPGGQIILGVQGAVPPASSGVMTQGQGDIRLFSEGSLLLGLSRIMTTFGGGILAWSEKGDINAGRGSKTTVLFTPPKLVYDNVGNVEISPQAPSSGAGIATLAPIPEVPPGDVDLIAPLGTIDAGEAGIRVSGSVNVAALQVVNAANIQVKGESSGLPAVASVNVSALTNASAAASQAGAAAQEALQRDRAAARQALPSVFTVRVLGFGNEPAAGDNTGGGNSSDGGNATDGRKGVQASYNPRSVIRVLGGGGQLPPSASRQLTDEERANLQR</sequence>
<comment type="caution">
    <text evidence="6">The sequence shown here is derived from an EMBL/GenBank/DDBJ whole genome shotgun (WGS) entry which is preliminary data.</text>
</comment>